<evidence type="ECO:0000313" key="3">
    <source>
        <dbReference type="Proteomes" id="UP000826990"/>
    </source>
</evidence>
<name>A0AAQ0JAF5_ENTAS</name>
<evidence type="ECO:0000313" key="2">
    <source>
        <dbReference type="EMBL" id="QYD29010.1"/>
    </source>
</evidence>
<reference evidence="2" key="1">
    <citation type="submission" date="2021-07" db="EMBL/GenBank/DDBJ databases">
        <title>Characterization of Emerging Pathogens Carrying KPC-2 Gene in IncP-6 Plasmids Isolated from Urban Sewage in Argentina.</title>
        <authorList>
            <person name="Ghiglione B."/>
            <person name="Haim M.S."/>
            <person name="Dropa M."/>
        </authorList>
    </citation>
    <scope>NUCLEOTIDE SEQUENCE</scope>
    <source>
        <strain evidence="2">WW-19C</strain>
    </source>
</reference>
<dbReference type="AlphaFoldDB" id="A0AAQ0JAF5"/>
<dbReference type="Proteomes" id="UP000826990">
    <property type="component" value="Chromosome"/>
</dbReference>
<dbReference type="SUPFAM" id="SSF56349">
    <property type="entry name" value="DNA breaking-rejoining enzymes"/>
    <property type="match status" value="1"/>
</dbReference>
<dbReference type="InterPro" id="IPR011010">
    <property type="entry name" value="DNA_brk_join_enz"/>
</dbReference>
<gene>
    <name evidence="2" type="ORF">KZX48_01610</name>
</gene>
<dbReference type="GO" id="GO:0003677">
    <property type="term" value="F:DNA binding"/>
    <property type="evidence" value="ECO:0007669"/>
    <property type="project" value="InterPro"/>
</dbReference>
<dbReference type="GO" id="GO:0006310">
    <property type="term" value="P:DNA recombination"/>
    <property type="evidence" value="ECO:0007669"/>
    <property type="project" value="UniProtKB-KW"/>
</dbReference>
<keyword evidence="1" id="KW-0233">DNA recombination</keyword>
<accession>A0AAQ0JAF5</accession>
<dbReference type="InterPro" id="IPR013762">
    <property type="entry name" value="Integrase-like_cat_sf"/>
</dbReference>
<dbReference type="NCBIfam" id="NF041502">
    <property type="entry name" value="integrase_1"/>
    <property type="match status" value="1"/>
</dbReference>
<sequence length="519" mass="58425">MTNNSLSALASEQIRASANGYSFLLYDTSWTLDRNITINLADIHYYLPDGSLDGCLRTLAFYASNRSSSHTKNIFERFQHMLRKTGAREITDIVLINYRSMLSPATEWYLATIRGFLRSWHELGYPGISKEVIRLLDGWTLKGNRKGDAVKRMDPREGPLTDNELTAVNEGAIRAYEKSLITIAELAMTLCISHTGRRPIQISLLRVVDVLCGKNGKGEPFYVLNVPRAKQRSSTFRTNFKPFAISLELWAILNAQARNAIALVEKRLGFELQEDDRQQIPLFPDLNVLAAVQSPYEFRQLLATDKLHIPAAEITYTLQYIVEKSDIRSERTGELLHINARRFRYTTGTRAAREGFGELVIAELLDHTDTQNAGVYIKNIPEHVKKLDEAVGFQLAPYAQAFVGVLVDSERDAHRGNDPTSRIRTEMGQGVGTCGEHGFCGANIPIPCYTCMHFQPWLDGPHEEVYEGLLNERERVKEITGDIQIAAVLDRSIIAVADVIIRCVKRREELSPQGEITNG</sequence>
<protein>
    <submittedName>
        <fullName evidence="2">Recombinase</fullName>
    </submittedName>
</protein>
<dbReference type="Gene3D" id="1.10.443.10">
    <property type="entry name" value="Intergrase catalytic core"/>
    <property type="match status" value="1"/>
</dbReference>
<dbReference type="InterPro" id="IPR048120">
    <property type="entry name" value="Integrase-like"/>
</dbReference>
<organism evidence="2 3">
    <name type="scientific">Enterobacter asburiae</name>
    <dbReference type="NCBI Taxonomy" id="61645"/>
    <lineage>
        <taxon>Bacteria</taxon>
        <taxon>Pseudomonadati</taxon>
        <taxon>Pseudomonadota</taxon>
        <taxon>Gammaproteobacteria</taxon>
        <taxon>Enterobacterales</taxon>
        <taxon>Enterobacteriaceae</taxon>
        <taxon>Enterobacter</taxon>
        <taxon>Enterobacter cloacae complex</taxon>
    </lineage>
</organism>
<evidence type="ECO:0000256" key="1">
    <source>
        <dbReference type="ARBA" id="ARBA00023172"/>
    </source>
</evidence>
<dbReference type="EMBL" id="CP080107">
    <property type="protein sequence ID" value="QYD29010.1"/>
    <property type="molecule type" value="Genomic_DNA"/>
</dbReference>
<dbReference type="GO" id="GO:0015074">
    <property type="term" value="P:DNA integration"/>
    <property type="evidence" value="ECO:0007669"/>
    <property type="project" value="InterPro"/>
</dbReference>
<proteinExistence type="predicted"/>